<feature type="compositionally biased region" description="Pro residues" evidence="3">
    <location>
        <begin position="217"/>
        <end position="230"/>
    </location>
</feature>
<dbReference type="EMBL" id="KN839853">
    <property type="protein sequence ID" value="KIJ62756.1"/>
    <property type="molecule type" value="Genomic_DNA"/>
</dbReference>
<dbReference type="PRINTS" id="PR00452">
    <property type="entry name" value="SH3DOMAIN"/>
</dbReference>
<dbReference type="Pfam" id="PF00018">
    <property type="entry name" value="SH3_1"/>
    <property type="match status" value="1"/>
</dbReference>
<sequence length="269" mass="28572">MGDSSAVYAHLVSQTRQNIELLMAHRQISEDDGREILSKLSGAERSNGNSSIIALTQQTQRLNMSPAPSVSSGPLPNKVEARAIWEWTSEDPNDLSFHAGEVIEIITETNSDWWTGRSKAGKQGLFPSTYVEKLPQAPQFLGRNISPISFPEFPKSNNSLNEKTGSLEQRFASPAPPHQYPSPGPPQHYPPPGGAPGYYPPGGPTPNAMYNSYMAPPSGPPPPQPSPQQQPPKKSKFGGLGQTMANSAAGGVGFGAGAAVGSGIINSIF</sequence>
<evidence type="ECO:0000256" key="2">
    <source>
        <dbReference type="PROSITE-ProRule" id="PRU00192"/>
    </source>
</evidence>
<dbReference type="SUPFAM" id="SSF50044">
    <property type="entry name" value="SH3-domain"/>
    <property type="match status" value="1"/>
</dbReference>
<dbReference type="InterPro" id="IPR001452">
    <property type="entry name" value="SH3_domain"/>
</dbReference>
<dbReference type="InterPro" id="IPR036028">
    <property type="entry name" value="SH3-like_dom_sf"/>
</dbReference>
<accession>A0A0C9WD56</accession>
<evidence type="ECO:0000313" key="6">
    <source>
        <dbReference type="Proteomes" id="UP000053820"/>
    </source>
</evidence>
<evidence type="ECO:0000259" key="4">
    <source>
        <dbReference type="PROSITE" id="PS50002"/>
    </source>
</evidence>
<dbReference type="HOGENOM" id="CLU_064552_0_0_1"/>
<organism evidence="5 6">
    <name type="scientific">Hydnomerulius pinastri MD-312</name>
    <dbReference type="NCBI Taxonomy" id="994086"/>
    <lineage>
        <taxon>Eukaryota</taxon>
        <taxon>Fungi</taxon>
        <taxon>Dikarya</taxon>
        <taxon>Basidiomycota</taxon>
        <taxon>Agaricomycotina</taxon>
        <taxon>Agaricomycetes</taxon>
        <taxon>Agaricomycetidae</taxon>
        <taxon>Boletales</taxon>
        <taxon>Boletales incertae sedis</taxon>
        <taxon>Leucogyrophana</taxon>
    </lineage>
</organism>
<evidence type="ECO:0000256" key="3">
    <source>
        <dbReference type="SAM" id="MobiDB-lite"/>
    </source>
</evidence>
<dbReference type="CDD" id="cd00174">
    <property type="entry name" value="SH3"/>
    <property type="match status" value="1"/>
</dbReference>
<feature type="compositionally biased region" description="Pro residues" evidence="3">
    <location>
        <begin position="174"/>
        <end position="204"/>
    </location>
</feature>
<keyword evidence="1 2" id="KW-0728">SH3 domain</keyword>
<dbReference type="PANTHER" id="PTHR45929">
    <property type="entry name" value="JAK PATHWAY SIGNAL TRANSDUCTION ADAPTOR MOLECULE"/>
    <property type="match status" value="1"/>
</dbReference>
<keyword evidence="6" id="KW-1185">Reference proteome</keyword>
<feature type="domain" description="SH3" evidence="4">
    <location>
        <begin position="76"/>
        <end position="136"/>
    </location>
</feature>
<dbReference type="AlphaFoldDB" id="A0A0C9WD56"/>
<protein>
    <submittedName>
        <fullName evidence="5">Unplaced genomic scaffold scaffold_19, whole genome shotgun sequence</fullName>
    </submittedName>
</protein>
<dbReference type="Proteomes" id="UP000053820">
    <property type="component" value="Unassembled WGS sequence"/>
</dbReference>
<proteinExistence type="predicted"/>
<gene>
    <name evidence="5" type="ORF">HYDPIDRAFT_176231</name>
</gene>
<dbReference type="PANTHER" id="PTHR45929:SF7">
    <property type="entry name" value="LAS SEVENTEEN-BINDING PROTEIN 1"/>
    <property type="match status" value="1"/>
</dbReference>
<name>A0A0C9WD56_9AGAM</name>
<dbReference type="SMART" id="SM00326">
    <property type="entry name" value="SH3"/>
    <property type="match status" value="1"/>
</dbReference>
<evidence type="ECO:0000313" key="5">
    <source>
        <dbReference type="EMBL" id="KIJ62756.1"/>
    </source>
</evidence>
<dbReference type="InterPro" id="IPR050670">
    <property type="entry name" value="STAM"/>
</dbReference>
<reference evidence="5 6" key="1">
    <citation type="submission" date="2014-04" db="EMBL/GenBank/DDBJ databases">
        <title>Evolutionary Origins and Diversification of the Mycorrhizal Mutualists.</title>
        <authorList>
            <consortium name="DOE Joint Genome Institute"/>
            <consortium name="Mycorrhizal Genomics Consortium"/>
            <person name="Kohler A."/>
            <person name="Kuo A."/>
            <person name="Nagy L.G."/>
            <person name="Floudas D."/>
            <person name="Copeland A."/>
            <person name="Barry K.W."/>
            <person name="Cichocki N."/>
            <person name="Veneault-Fourrey C."/>
            <person name="LaButti K."/>
            <person name="Lindquist E.A."/>
            <person name="Lipzen A."/>
            <person name="Lundell T."/>
            <person name="Morin E."/>
            <person name="Murat C."/>
            <person name="Riley R."/>
            <person name="Ohm R."/>
            <person name="Sun H."/>
            <person name="Tunlid A."/>
            <person name="Henrissat B."/>
            <person name="Grigoriev I.V."/>
            <person name="Hibbett D.S."/>
            <person name="Martin F."/>
        </authorList>
    </citation>
    <scope>NUCLEOTIDE SEQUENCE [LARGE SCALE GENOMIC DNA]</scope>
    <source>
        <strain evidence="5 6">MD-312</strain>
    </source>
</reference>
<feature type="region of interest" description="Disordered" evidence="3">
    <location>
        <begin position="170"/>
        <end position="256"/>
    </location>
</feature>
<evidence type="ECO:0000256" key="1">
    <source>
        <dbReference type="ARBA" id="ARBA00022443"/>
    </source>
</evidence>
<dbReference type="OrthoDB" id="5983572at2759"/>
<dbReference type="FunFam" id="2.30.30.40:FF:000072">
    <property type="entry name" value="Unconventional Myosin IB"/>
    <property type="match status" value="1"/>
</dbReference>
<dbReference type="PROSITE" id="PS50002">
    <property type="entry name" value="SH3"/>
    <property type="match status" value="1"/>
</dbReference>
<dbReference type="Gene3D" id="2.30.30.40">
    <property type="entry name" value="SH3 Domains"/>
    <property type="match status" value="1"/>
</dbReference>